<dbReference type="InterPro" id="IPR019815">
    <property type="entry name" value="Translation_initiation_fac_3_C"/>
</dbReference>
<dbReference type="Proteomes" id="UP000178742">
    <property type="component" value="Unassembled WGS sequence"/>
</dbReference>
<dbReference type="PANTHER" id="PTHR10938">
    <property type="entry name" value="TRANSLATION INITIATION FACTOR IF-3"/>
    <property type="match status" value="1"/>
</dbReference>
<dbReference type="STRING" id="1798676.A3B90_01330"/>
<evidence type="ECO:0000313" key="7">
    <source>
        <dbReference type="EMBL" id="OGH66321.1"/>
    </source>
</evidence>
<comment type="caution">
    <text evidence="7">The sequence shown here is derived from an EMBL/GenBank/DDBJ whole genome shotgun (WGS) entry which is preliminary data.</text>
</comment>
<organism evidence="7 8">
    <name type="scientific">Candidatus Magasanikbacteria bacterium RIFCSPHIGHO2_02_FULL_41_13</name>
    <dbReference type="NCBI Taxonomy" id="1798676"/>
    <lineage>
        <taxon>Bacteria</taxon>
        <taxon>Candidatus Magasanikiibacteriota</taxon>
    </lineage>
</organism>
<dbReference type="EMBL" id="MFPX01000020">
    <property type="protein sequence ID" value="OGH66321.1"/>
    <property type="molecule type" value="Genomic_DNA"/>
</dbReference>
<evidence type="ECO:0000259" key="5">
    <source>
        <dbReference type="Pfam" id="PF00707"/>
    </source>
</evidence>
<gene>
    <name evidence="7" type="ORF">A3B90_01330</name>
</gene>
<dbReference type="PANTHER" id="PTHR10938:SF0">
    <property type="entry name" value="TRANSLATION INITIATION FACTOR IF-3, MITOCHONDRIAL"/>
    <property type="match status" value="1"/>
</dbReference>
<evidence type="ECO:0000313" key="8">
    <source>
        <dbReference type="Proteomes" id="UP000178742"/>
    </source>
</evidence>
<dbReference type="AlphaFoldDB" id="A0A1F6M3U3"/>
<dbReference type="InterPro" id="IPR036788">
    <property type="entry name" value="T_IF-3_C_sf"/>
</dbReference>
<dbReference type="Pfam" id="PF05198">
    <property type="entry name" value="IF3_N"/>
    <property type="match status" value="1"/>
</dbReference>
<dbReference type="GO" id="GO:0032790">
    <property type="term" value="P:ribosome disassembly"/>
    <property type="evidence" value="ECO:0007669"/>
    <property type="project" value="TreeGrafter"/>
</dbReference>
<reference evidence="7 8" key="1">
    <citation type="journal article" date="2016" name="Nat. Commun.">
        <title>Thousands of microbial genomes shed light on interconnected biogeochemical processes in an aquifer system.</title>
        <authorList>
            <person name="Anantharaman K."/>
            <person name="Brown C.T."/>
            <person name="Hug L.A."/>
            <person name="Sharon I."/>
            <person name="Castelle C.J."/>
            <person name="Probst A.J."/>
            <person name="Thomas B.C."/>
            <person name="Singh A."/>
            <person name="Wilkins M.J."/>
            <person name="Karaoz U."/>
            <person name="Brodie E.L."/>
            <person name="Williams K.H."/>
            <person name="Hubbard S.S."/>
            <person name="Banfield J.F."/>
        </authorList>
    </citation>
    <scope>NUCLEOTIDE SEQUENCE [LARGE SCALE GENOMIC DNA]</scope>
</reference>
<dbReference type="InterPro" id="IPR036787">
    <property type="entry name" value="T_IF-3_N_sf"/>
</dbReference>
<dbReference type="SUPFAM" id="SSF55200">
    <property type="entry name" value="Translation initiation factor IF3, C-terminal domain"/>
    <property type="match status" value="1"/>
</dbReference>
<comment type="similarity">
    <text evidence="1">Belongs to the IF-3 family.</text>
</comment>
<keyword evidence="2 7" id="KW-0396">Initiation factor</keyword>
<dbReference type="InterPro" id="IPR019814">
    <property type="entry name" value="Translation_initiation_fac_3_N"/>
</dbReference>
<dbReference type="GO" id="GO:0003743">
    <property type="term" value="F:translation initiation factor activity"/>
    <property type="evidence" value="ECO:0007669"/>
    <property type="project" value="UniProtKB-UniRule"/>
</dbReference>
<dbReference type="GO" id="GO:0005829">
    <property type="term" value="C:cytosol"/>
    <property type="evidence" value="ECO:0007669"/>
    <property type="project" value="TreeGrafter"/>
</dbReference>
<dbReference type="SUPFAM" id="SSF54364">
    <property type="entry name" value="Translation initiation factor IF3, N-terminal domain"/>
    <property type="match status" value="1"/>
</dbReference>
<evidence type="ECO:0000256" key="3">
    <source>
        <dbReference type="ARBA" id="ARBA00022917"/>
    </source>
</evidence>
<feature type="domain" description="Translation initiation factor 3 N-terminal" evidence="6">
    <location>
        <begin position="20"/>
        <end position="87"/>
    </location>
</feature>
<protein>
    <recommendedName>
        <fullName evidence="4">Translation initiation factor IF-3</fullName>
    </recommendedName>
</protein>
<sequence length="183" mass="20992">MRISRKKRPDKPIIPQYRLNDRITAPELRVLDGEGKNIGVFSTSEALAMARAQEMDLVEINPKAEPPVAQILEYGHFKYQKEKEIRKQKINSHVSDIKGIRISIRISDHDLEIRTNQAKKFLERGDKVKVEMILRDRENAKIGLAFEVIAAFFAKLNSLIPVRYEQTATRQGNKVTAIVIRTT</sequence>
<feature type="domain" description="Translation initiation factor 3 C-terminal" evidence="5">
    <location>
        <begin position="96"/>
        <end position="179"/>
    </location>
</feature>
<keyword evidence="3" id="KW-0648">Protein biosynthesis</keyword>
<name>A0A1F6M3U3_9BACT</name>
<dbReference type="Gene3D" id="3.10.20.80">
    <property type="entry name" value="Translation initiation factor 3 (IF-3), N-terminal domain"/>
    <property type="match status" value="1"/>
</dbReference>
<dbReference type="GO" id="GO:0016020">
    <property type="term" value="C:membrane"/>
    <property type="evidence" value="ECO:0007669"/>
    <property type="project" value="TreeGrafter"/>
</dbReference>
<accession>A0A1F6M3U3</accession>
<evidence type="ECO:0000256" key="1">
    <source>
        <dbReference type="ARBA" id="ARBA00005439"/>
    </source>
</evidence>
<evidence type="ECO:0000256" key="2">
    <source>
        <dbReference type="ARBA" id="ARBA00022540"/>
    </source>
</evidence>
<evidence type="ECO:0000259" key="6">
    <source>
        <dbReference type="Pfam" id="PF05198"/>
    </source>
</evidence>
<evidence type="ECO:0000256" key="4">
    <source>
        <dbReference type="NCBIfam" id="TIGR00168"/>
    </source>
</evidence>
<dbReference type="InterPro" id="IPR001288">
    <property type="entry name" value="Translation_initiation_fac_3"/>
</dbReference>
<dbReference type="Pfam" id="PF00707">
    <property type="entry name" value="IF3_C"/>
    <property type="match status" value="1"/>
</dbReference>
<dbReference type="GO" id="GO:0043022">
    <property type="term" value="F:ribosome binding"/>
    <property type="evidence" value="ECO:0007669"/>
    <property type="project" value="TreeGrafter"/>
</dbReference>
<proteinExistence type="inferred from homology"/>
<dbReference type="NCBIfam" id="TIGR00168">
    <property type="entry name" value="infC"/>
    <property type="match status" value="1"/>
</dbReference>
<dbReference type="Gene3D" id="3.30.110.10">
    <property type="entry name" value="Translation initiation factor 3 (IF-3), C-terminal domain"/>
    <property type="match status" value="1"/>
</dbReference>